<feature type="compositionally biased region" description="Polar residues" evidence="1">
    <location>
        <begin position="269"/>
        <end position="280"/>
    </location>
</feature>
<dbReference type="Proteomes" id="UP001408356">
    <property type="component" value="Unassembled WGS sequence"/>
</dbReference>
<sequence>MEPPPMILPKGIVFNIDRVYKEVASYTVVPPEKIYEYWHVYTTTFGKLKDPTANRLENFWWHVMGSDRSLLPGPILARIFEQISNGPTFVPLRGPPNRYEGPSIPTMFKKVGAAGSQAEASDRQSPGGKGSPDKTETFKAMASSSLKPPPSHPILKKPRGPSSSGPRPTARFVSPAGSDAEDDKKESEADSSTSAAGTTDNQPKSASTSTTSTTSTTRDRLKRPVGGMAKKKIVASSSSKRRPAMPRRQSSQSSATGSEVGSREERSSLTSRYLGSQRSVSPIAEKPGKGITTKAKDDPGRLSAKAISKHPVATAGTTESEKSQVAAPTQVRPGVTQADVPETHPAKPKSKDKGKEAIYEKSRMAEASVEAPHRQSDAQERARPEMKAPPMARCRSDIGAFQRGSGDSRPVRRVPPQGLTSTTTATTSNVAAHGTIIEFDENAPARAIATAIQNDMPEEGLRRSGSTATLAPTAPSNTPSVPLGRSKSQLTLLLERQNDKKSRR</sequence>
<feature type="compositionally biased region" description="Basic and acidic residues" evidence="1">
    <location>
        <begin position="341"/>
        <end position="364"/>
    </location>
</feature>
<name>A0ABR2UHW9_9PEZI</name>
<reference evidence="2 3" key="1">
    <citation type="journal article" date="2024" name="J. Plant Pathol.">
        <title>Sequence and assembly of the genome of Seiridium unicorne, isolate CBS 538.82, causal agent of cypress canker disease.</title>
        <authorList>
            <person name="Scali E."/>
            <person name="Rocca G.D."/>
            <person name="Danti R."/>
            <person name="Garbelotto M."/>
            <person name="Barberini S."/>
            <person name="Baroncelli R."/>
            <person name="Emiliani G."/>
        </authorList>
    </citation>
    <scope>NUCLEOTIDE SEQUENCE [LARGE SCALE GENOMIC DNA]</scope>
    <source>
        <strain evidence="2 3">BM-138-508</strain>
    </source>
</reference>
<feature type="region of interest" description="Disordered" evidence="1">
    <location>
        <begin position="111"/>
        <end position="427"/>
    </location>
</feature>
<gene>
    <name evidence="2" type="ORF">SUNI508_02328</name>
</gene>
<organism evidence="2 3">
    <name type="scientific">Seiridium unicorne</name>
    <dbReference type="NCBI Taxonomy" id="138068"/>
    <lineage>
        <taxon>Eukaryota</taxon>
        <taxon>Fungi</taxon>
        <taxon>Dikarya</taxon>
        <taxon>Ascomycota</taxon>
        <taxon>Pezizomycotina</taxon>
        <taxon>Sordariomycetes</taxon>
        <taxon>Xylariomycetidae</taxon>
        <taxon>Amphisphaeriales</taxon>
        <taxon>Sporocadaceae</taxon>
        <taxon>Seiridium</taxon>
    </lineage>
</organism>
<feature type="region of interest" description="Disordered" evidence="1">
    <location>
        <begin position="455"/>
        <end position="504"/>
    </location>
</feature>
<feature type="compositionally biased region" description="Basic residues" evidence="1">
    <location>
        <begin position="229"/>
        <end position="245"/>
    </location>
</feature>
<feature type="compositionally biased region" description="Polar residues" evidence="1">
    <location>
        <begin position="464"/>
        <end position="491"/>
    </location>
</feature>
<proteinExistence type="predicted"/>
<protein>
    <recommendedName>
        <fullName evidence="4">Nitrogen regulatory protein areA GATA-like domain-containing protein</fullName>
    </recommendedName>
</protein>
<accession>A0ABR2UHW9</accession>
<evidence type="ECO:0008006" key="4">
    <source>
        <dbReference type="Google" id="ProtNLM"/>
    </source>
</evidence>
<keyword evidence="3" id="KW-1185">Reference proteome</keyword>
<evidence type="ECO:0000313" key="2">
    <source>
        <dbReference type="EMBL" id="KAK9414229.1"/>
    </source>
</evidence>
<evidence type="ECO:0000313" key="3">
    <source>
        <dbReference type="Proteomes" id="UP001408356"/>
    </source>
</evidence>
<comment type="caution">
    <text evidence="2">The sequence shown here is derived from an EMBL/GenBank/DDBJ whole genome shotgun (WGS) entry which is preliminary data.</text>
</comment>
<feature type="compositionally biased region" description="Low complexity" evidence="1">
    <location>
        <begin position="207"/>
        <end position="216"/>
    </location>
</feature>
<feature type="compositionally biased region" description="Basic and acidic residues" evidence="1">
    <location>
        <begin position="371"/>
        <end position="386"/>
    </location>
</feature>
<feature type="compositionally biased region" description="Low complexity" evidence="1">
    <location>
        <begin position="190"/>
        <end position="200"/>
    </location>
</feature>
<dbReference type="EMBL" id="JARVKF010000429">
    <property type="protein sequence ID" value="KAK9414229.1"/>
    <property type="molecule type" value="Genomic_DNA"/>
</dbReference>
<evidence type="ECO:0000256" key="1">
    <source>
        <dbReference type="SAM" id="MobiDB-lite"/>
    </source>
</evidence>